<evidence type="ECO:0000256" key="3">
    <source>
        <dbReference type="ARBA" id="ARBA00022833"/>
    </source>
</evidence>
<dbReference type="Pfam" id="PF05907">
    <property type="entry name" value="CXXC_Zn-b_euk"/>
    <property type="match status" value="1"/>
</dbReference>
<keyword evidence="2" id="KW-0479">Metal-binding</keyword>
<evidence type="ECO:0000313" key="5">
    <source>
        <dbReference type="Proteomes" id="UP000017559"/>
    </source>
</evidence>
<dbReference type="PANTHER" id="PTHR12857:SF0">
    <property type="entry name" value="CXXC MOTIF CONTAINING ZINC BINDING PROTEIN"/>
    <property type="match status" value="1"/>
</dbReference>
<evidence type="ECO:0000256" key="2">
    <source>
        <dbReference type="ARBA" id="ARBA00022723"/>
    </source>
</evidence>
<dbReference type="Proteomes" id="UP000017559">
    <property type="component" value="Unassembled WGS sequence"/>
</dbReference>
<dbReference type="EMBL" id="AWSO01000014">
    <property type="protein sequence ID" value="ESK97993.1"/>
    <property type="molecule type" value="Genomic_DNA"/>
</dbReference>
<reference evidence="4 5" key="1">
    <citation type="journal article" date="2014" name="BMC Genomics">
        <title>Genome and secretome analysis of the hemibiotrophic fungal pathogen, Moniliophthora roreri, which causes frosty pod rot disease of cacao: mechanisms of the biotrophic and necrotrophic phases.</title>
        <authorList>
            <person name="Meinhardt L.W."/>
            <person name="Costa G.G.L."/>
            <person name="Thomazella D.P.T."/>
            <person name="Teixeira P.J.P.L."/>
            <person name="Carazzolle M.F."/>
            <person name="Schuster S.C."/>
            <person name="Carlson J.E."/>
            <person name="Guiltinan M.J."/>
            <person name="Mieczkowski P."/>
            <person name="Farmer A."/>
            <person name="Ramaraj T."/>
            <person name="Crozier J."/>
            <person name="Davis R.E."/>
            <person name="Shao J."/>
            <person name="Melnick R.L."/>
            <person name="Pereira G.A.G."/>
            <person name="Bailey B.A."/>
        </authorList>
    </citation>
    <scope>NUCLEOTIDE SEQUENCE [LARGE SCALE GENOMIC DNA]</scope>
    <source>
        <strain evidence="4 5">MCA 2997</strain>
    </source>
</reference>
<name>V2XFL4_MONRO</name>
<protein>
    <submittedName>
        <fullName evidence="4">Duf866 domain protein</fullName>
    </submittedName>
</protein>
<dbReference type="AlphaFoldDB" id="V2XFL4"/>
<comment type="similarity">
    <text evidence="1">Belongs to the UPF0587 family.</text>
</comment>
<dbReference type="InterPro" id="IPR008584">
    <property type="entry name" value="CXXC_Zn-binding_euk"/>
</dbReference>
<dbReference type="OrthoDB" id="10248838at2759"/>
<organism evidence="4 5">
    <name type="scientific">Moniliophthora roreri (strain MCA 2997)</name>
    <name type="common">Cocoa frosty pod rot fungus</name>
    <name type="synonym">Crinipellis roreri</name>
    <dbReference type="NCBI Taxonomy" id="1381753"/>
    <lineage>
        <taxon>Eukaryota</taxon>
        <taxon>Fungi</taxon>
        <taxon>Dikarya</taxon>
        <taxon>Basidiomycota</taxon>
        <taxon>Agaricomycotina</taxon>
        <taxon>Agaricomycetes</taxon>
        <taxon>Agaricomycetidae</taxon>
        <taxon>Agaricales</taxon>
        <taxon>Marasmiineae</taxon>
        <taxon>Marasmiaceae</taxon>
        <taxon>Moniliophthora</taxon>
    </lineage>
</organism>
<sequence length="163" mass="18306">MVLLQLSIKAELENLASLEPADPANFDYFFEVKCTSCNEQHHKVISLNRAEEFEVSGGKGAKANFVWKCTFCKRESSAKFDSAYPTRAYTEDDSGQFAPFLKVDCRGLEFVGFEPRAPWKATSPKGTTFTDINLSGEDMWTEYDEKAGAPVSISEFECKWARA</sequence>
<keyword evidence="3" id="KW-0862">Zinc</keyword>
<dbReference type="PANTHER" id="PTHR12857">
    <property type="entry name" value="CXXC MOTIF CONTAINING ZINC BINDING PROTEIN"/>
    <property type="match status" value="1"/>
</dbReference>
<dbReference type="SUPFAM" id="SSF141678">
    <property type="entry name" value="MAL13P1.257-like"/>
    <property type="match status" value="1"/>
</dbReference>
<keyword evidence="5" id="KW-1185">Reference proteome</keyword>
<dbReference type="GO" id="GO:0008270">
    <property type="term" value="F:zinc ion binding"/>
    <property type="evidence" value="ECO:0007669"/>
    <property type="project" value="TreeGrafter"/>
</dbReference>
<evidence type="ECO:0000256" key="1">
    <source>
        <dbReference type="ARBA" id="ARBA00007818"/>
    </source>
</evidence>
<gene>
    <name evidence="4" type="ORF">Moror_931</name>
</gene>
<accession>V2XFL4</accession>
<evidence type="ECO:0000313" key="4">
    <source>
        <dbReference type="EMBL" id="ESK97993.1"/>
    </source>
</evidence>
<proteinExistence type="inferred from homology"/>
<dbReference type="HOGENOM" id="CLU_114688_0_0_1"/>
<comment type="caution">
    <text evidence="4">The sequence shown here is derived from an EMBL/GenBank/DDBJ whole genome shotgun (WGS) entry which is preliminary data.</text>
</comment>
<dbReference type="KEGG" id="mrr:Moror_931"/>